<feature type="compositionally biased region" description="Polar residues" evidence="1">
    <location>
        <begin position="235"/>
        <end position="244"/>
    </location>
</feature>
<proteinExistence type="predicted"/>
<dbReference type="HOGENOM" id="CLU_1139083_0_0_1"/>
<protein>
    <submittedName>
        <fullName evidence="2 3">Uncharacterized protein</fullName>
    </submittedName>
</protein>
<reference evidence="4" key="1">
    <citation type="submission" date="2012-12" db="EMBL/GenBank/DDBJ databases">
        <authorList>
            <person name="Hellsten U."/>
            <person name="Grimwood J."/>
            <person name="Chapman J.A."/>
            <person name="Shapiro H."/>
            <person name="Aerts A."/>
            <person name="Otillar R.P."/>
            <person name="Terry A.Y."/>
            <person name="Boore J.L."/>
            <person name="Simakov O."/>
            <person name="Marletaz F."/>
            <person name="Cho S.-J."/>
            <person name="Edsinger-Gonzales E."/>
            <person name="Havlak P."/>
            <person name="Kuo D.-H."/>
            <person name="Larsson T."/>
            <person name="Lv J."/>
            <person name="Arendt D."/>
            <person name="Savage R."/>
            <person name="Osoegawa K."/>
            <person name="de Jong P."/>
            <person name="Lindberg D.R."/>
            <person name="Seaver E.C."/>
            <person name="Weisblat D.A."/>
            <person name="Putnam N.H."/>
            <person name="Grigoriev I.V."/>
            <person name="Rokhsar D.S."/>
        </authorList>
    </citation>
    <scope>NUCLEOTIDE SEQUENCE</scope>
</reference>
<dbReference type="EMBL" id="AMQM01006473">
    <property type="status" value="NOT_ANNOTATED_CDS"/>
    <property type="molecule type" value="Genomic_DNA"/>
</dbReference>
<gene>
    <name evidence="3" type="primary">20206822</name>
    <name evidence="2" type="ORF">HELRODRAFT_178541</name>
</gene>
<organism evidence="3 4">
    <name type="scientific">Helobdella robusta</name>
    <name type="common">Californian leech</name>
    <dbReference type="NCBI Taxonomy" id="6412"/>
    <lineage>
        <taxon>Eukaryota</taxon>
        <taxon>Metazoa</taxon>
        <taxon>Spiralia</taxon>
        <taxon>Lophotrochozoa</taxon>
        <taxon>Annelida</taxon>
        <taxon>Clitellata</taxon>
        <taxon>Hirudinea</taxon>
        <taxon>Rhynchobdellida</taxon>
        <taxon>Glossiphoniidae</taxon>
        <taxon>Helobdella</taxon>
    </lineage>
</organism>
<dbReference type="EMBL" id="KB097456">
    <property type="protein sequence ID" value="ESN97092.1"/>
    <property type="molecule type" value="Genomic_DNA"/>
</dbReference>
<dbReference type="Gene3D" id="1.10.533.10">
    <property type="entry name" value="Death Domain, Fas"/>
    <property type="match status" value="1"/>
</dbReference>
<evidence type="ECO:0000313" key="2">
    <source>
        <dbReference type="EMBL" id="ESN97092.1"/>
    </source>
</evidence>
<dbReference type="KEGG" id="hro:HELRODRAFT_178541"/>
<name>T1FDC3_HELRO</name>
<dbReference type="Proteomes" id="UP000015101">
    <property type="component" value="Unassembled WGS sequence"/>
</dbReference>
<sequence length="244" mass="28003">MRINREHRIFYLFDITMDGGIKIFAPSFIPTEDSFCASLSSSVITLNEKLLRRVHLFLPVLVEVDPSPICDYLEDHHILSDEEVRYIEGDVGDSKMMKMTQLVFKLAEKVDGFPYLIMALHENKERHALKALGFDGFIFNQNFTALKKFLEKVVSIDDDNDVPPVKTIRRDENLNIKSILRITNESQNETSFEGKDLSEGAKFQHSLFDSYSDENYDLRADDENEKCDNVPPISQPLQNLFSSG</sequence>
<reference evidence="3" key="3">
    <citation type="submission" date="2015-06" db="UniProtKB">
        <authorList>
            <consortium name="EnsemblMetazoa"/>
        </authorList>
    </citation>
    <scope>IDENTIFICATION</scope>
</reference>
<reference evidence="2 4" key="2">
    <citation type="journal article" date="2013" name="Nature">
        <title>Insights into bilaterian evolution from three spiralian genomes.</title>
        <authorList>
            <person name="Simakov O."/>
            <person name="Marletaz F."/>
            <person name="Cho S.J."/>
            <person name="Edsinger-Gonzales E."/>
            <person name="Havlak P."/>
            <person name="Hellsten U."/>
            <person name="Kuo D.H."/>
            <person name="Larsson T."/>
            <person name="Lv J."/>
            <person name="Arendt D."/>
            <person name="Savage R."/>
            <person name="Osoegawa K."/>
            <person name="de Jong P."/>
            <person name="Grimwood J."/>
            <person name="Chapman J.A."/>
            <person name="Shapiro H."/>
            <person name="Aerts A."/>
            <person name="Otillar R.P."/>
            <person name="Terry A.Y."/>
            <person name="Boore J.L."/>
            <person name="Grigoriev I.V."/>
            <person name="Lindberg D.R."/>
            <person name="Seaver E.C."/>
            <person name="Weisblat D.A."/>
            <person name="Putnam N.H."/>
            <person name="Rokhsar D.S."/>
        </authorList>
    </citation>
    <scope>NUCLEOTIDE SEQUENCE</scope>
</reference>
<dbReference type="EnsemblMetazoa" id="HelroT178541">
    <property type="protein sequence ID" value="HelroP178541"/>
    <property type="gene ID" value="HelroG178541"/>
</dbReference>
<evidence type="ECO:0000313" key="3">
    <source>
        <dbReference type="EnsemblMetazoa" id="HelroP178541"/>
    </source>
</evidence>
<feature type="region of interest" description="Disordered" evidence="1">
    <location>
        <begin position="222"/>
        <end position="244"/>
    </location>
</feature>
<dbReference type="InterPro" id="IPR011029">
    <property type="entry name" value="DEATH-like_dom_sf"/>
</dbReference>
<accession>T1FDC3</accession>
<dbReference type="GeneID" id="20206822"/>
<dbReference type="RefSeq" id="XP_009024873.1">
    <property type="nucleotide sequence ID" value="XM_009026625.1"/>
</dbReference>
<dbReference type="AlphaFoldDB" id="T1FDC3"/>
<keyword evidence="4" id="KW-1185">Reference proteome</keyword>
<evidence type="ECO:0000256" key="1">
    <source>
        <dbReference type="SAM" id="MobiDB-lite"/>
    </source>
</evidence>
<dbReference type="InParanoid" id="T1FDC3"/>
<evidence type="ECO:0000313" key="4">
    <source>
        <dbReference type="Proteomes" id="UP000015101"/>
    </source>
</evidence>
<dbReference type="CTD" id="20206822"/>